<name>A0AAV6GZW7_9TELE</name>
<organism evidence="1 2">
    <name type="scientific">Alosa alosa</name>
    <name type="common">allis shad</name>
    <dbReference type="NCBI Taxonomy" id="278164"/>
    <lineage>
        <taxon>Eukaryota</taxon>
        <taxon>Metazoa</taxon>
        <taxon>Chordata</taxon>
        <taxon>Craniata</taxon>
        <taxon>Vertebrata</taxon>
        <taxon>Euteleostomi</taxon>
        <taxon>Actinopterygii</taxon>
        <taxon>Neopterygii</taxon>
        <taxon>Teleostei</taxon>
        <taxon>Clupei</taxon>
        <taxon>Clupeiformes</taxon>
        <taxon>Clupeoidei</taxon>
        <taxon>Clupeidae</taxon>
        <taxon>Alosa</taxon>
    </lineage>
</organism>
<keyword evidence="2" id="KW-1185">Reference proteome</keyword>
<sequence>MSKDSERSFRVQSLDVESLQSVKTELGILDSVLKMNLDFAMKALEAMPMSKKEDAALQVEGEQTLIKIKAFPTSWGFPVFHYVVWNDNNDLKLLQKIRVREAPLTTENICESHFVGHCCRDEFKSCMKQAHEKMAHEKMASKKDGLANVELKIICGELHLTYVTSANSSTAIEIRPDRRVRIENDFLSDVLRVMHQMEKSGEMSPGMLACFQHLIASSPKAKHKGAVQILLMSDGKRVEFLHHNHLAVLDRFVIFIGANNKPEMRRTTEHCLQ</sequence>
<evidence type="ECO:0008006" key="3">
    <source>
        <dbReference type="Google" id="ProtNLM"/>
    </source>
</evidence>
<comment type="caution">
    <text evidence="1">The sequence shown here is derived from an EMBL/GenBank/DDBJ whole genome shotgun (WGS) entry which is preliminary data.</text>
</comment>
<evidence type="ECO:0000313" key="2">
    <source>
        <dbReference type="Proteomes" id="UP000823561"/>
    </source>
</evidence>
<gene>
    <name evidence="1" type="ORF">AALO_G00103980</name>
</gene>
<dbReference type="EMBL" id="JADWDJ010000007">
    <property type="protein sequence ID" value="KAG5278902.1"/>
    <property type="molecule type" value="Genomic_DNA"/>
</dbReference>
<dbReference type="AlphaFoldDB" id="A0AAV6GZW7"/>
<proteinExistence type="predicted"/>
<evidence type="ECO:0000313" key="1">
    <source>
        <dbReference type="EMBL" id="KAG5278902.1"/>
    </source>
</evidence>
<protein>
    <recommendedName>
        <fullName evidence="3">C2H2-type domain-containing protein</fullName>
    </recommendedName>
</protein>
<accession>A0AAV6GZW7</accession>
<reference evidence="1" key="1">
    <citation type="submission" date="2020-10" db="EMBL/GenBank/DDBJ databases">
        <title>Chromosome-scale genome assembly of the Allis shad, Alosa alosa.</title>
        <authorList>
            <person name="Margot Z."/>
            <person name="Christophe K."/>
            <person name="Cabau C."/>
            <person name="Louis A."/>
            <person name="Berthelot C."/>
            <person name="Parey E."/>
            <person name="Roest Crollius H."/>
            <person name="Montfort J."/>
            <person name="Robinson-Rechavi M."/>
            <person name="Bucao C."/>
            <person name="Bouchez O."/>
            <person name="Gislard M."/>
            <person name="Lluch J."/>
            <person name="Milhes M."/>
            <person name="Lampietro C."/>
            <person name="Lopez Roques C."/>
            <person name="Donnadieu C."/>
            <person name="Braasch I."/>
            <person name="Desvignes T."/>
            <person name="Postlethwait J."/>
            <person name="Bobe J."/>
            <person name="Guiguen Y."/>
        </authorList>
    </citation>
    <scope>NUCLEOTIDE SEQUENCE</scope>
    <source>
        <strain evidence="1">M-15738</strain>
        <tissue evidence="1">Blood</tissue>
    </source>
</reference>
<dbReference type="Proteomes" id="UP000823561">
    <property type="component" value="Chromosome 7"/>
</dbReference>